<sequence length="401" mass="44983">MTISQAATILGDAVEQATGQKVITNIATPEQFVSVAQTALKTGYDPIINALSQMWSRSIYAVRDYSSPLTSLEMDLSRYGNALRKISPIAAKMQDDQRFIWPVAYDATGHATNALGNGESVDMYKISKQEVLQTNFYGTAVYQQRYTTFKDQFDVAMSGADEFMRFNAMNMTERNNDKESYREAVARGMQANFIAAILDEKQATRVVHLLTEYNAESGLELTAQSVYQPANFAPFMRWVAARINTIARLMGERSQMYQTVINAKPVLRHTRADNLRVALYSKAYEQMRTMVMSPTYHDNYLSLGNFESINFWQSIETPDSIAITPVYTSTTGAVKKATTEVEQAGIFGIMHDRDALGYCYTNMWSATTPLNIDGGYWNTAEHATIKTIQDNTEKAVVLLLD</sequence>
<protein>
    <submittedName>
        <fullName evidence="1">Major capsid protein</fullName>
    </submittedName>
</protein>
<name>A0A8S5LVK3_9CAUD</name>
<proteinExistence type="predicted"/>
<dbReference type="EMBL" id="BK014751">
    <property type="protein sequence ID" value="DAD74054.1"/>
    <property type="molecule type" value="Genomic_DNA"/>
</dbReference>
<accession>A0A8S5LVK3</accession>
<organism evidence="1">
    <name type="scientific">Podoviridae sp. ctoyw14</name>
    <dbReference type="NCBI Taxonomy" id="2826578"/>
    <lineage>
        <taxon>Viruses</taxon>
        <taxon>Duplodnaviria</taxon>
        <taxon>Heunggongvirae</taxon>
        <taxon>Uroviricota</taxon>
        <taxon>Caudoviricetes</taxon>
    </lineage>
</organism>
<reference evidence="1" key="1">
    <citation type="journal article" date="2021" name="Proc. Natl. Acad. Sci. U.S.A.">
        <title>A Catalog of Tens of Thousands of Viruses from Human Metagenomes Reveals Hidden Associations with Chronic Diseases.</title>
        <authorList>
            <person name="Tisza M.J."/>
            <person name="Buck C.B."/>
        </authorList>
    </citation>
    <scope>NUCLEOTIDE SEQUENCE</scope>
    <source>
        <strain evidence="1">Ctoyw14</strain>
    </source>
</reference>
<evidence type="ECO:0000313" key="1">
    <source>
        <dbReference type="EMBL" id="DAD74054.1"/>
    </source>
</evidence>